<feature type="region of interest" description="Disordered" evidence="1">
    <location>
        <begin position="281"/>
        <end position="312"/>
    </location>
</feature>
<feature type="domain" description="KIB1-4 beta-propeller" evidence="2">
    <location>
        <begin position="153"/>
        <end position="258"/>
    </location>
</feature>
<reference evidence="3" key="1">
    <citation type="journal article" date="2012" name="Nat. Biotechnol.">
        <title>Reference genome sequence of the model plant Setaria.</title>
        <authorList>
            <person name="Bennetzen J.L."/>
            <person name="Schmutz J."/>
            <person name="Wang H."/>
            <person name="Percifield R."/>
            <person name="Hawkins J."/>
            <person name="Pontaroli A.C."/>
            <person name="Estep M."/>
            <person name="Feng L."/>
            <person name="Vaughn J.N."/>
            <person name="Grimwood J."/>
            <person name="Jenkins J."/>
            <person name="Barry K."/>
            <person name="Lindquist E."/>
            <person name="Hellsten U."/>
            <person name="Deshpande S."/>
            <person name="Wang X."/>
            <person name="Wu X."/>
            <person name="Mitros T."/>
            <person name="Triplett J."/>
            <person name="Yang X."/>
            <person name="Ye C.Y."/>
            <person name="Mauro-Herrera M."/>
            <person name="Wang L."/>
            <person name="Li P."/>
            <person name="Sharma M."/>
            <person name="Sharma R."/>
            <person name="Ronald P.C."/>
            <person name="Panaud O."/>
            <person name="Kellogg E.A."/>
            <person name="Brutnell T.P."/>
            <person name="Doust A.N."/>
            <person name="Tuskan G.A."/>
            <person name="Rokhsar D."/>
            <person name="Devos K.M."/>
        </authorList>
    </citation>
    <scope>NUCLEOTIDE SEQUENCE [LARGE SCALE GENOMIC DNA]</scope>
    <source>
        <strain evidence="3">Yugu1</strain>
    </source>
</reference>
<protein>
    <recommendedName>
        <fullName evidence="2">KIB1-4 beta-propeller domain-containing protein</fullName>
    </recommendedName>
</protein>
<evidence type="ECO:0000256" key="1">
    <source>
        <dbReference type="SAM" id="MobiDB-lite"/>
    </source>
</evidence>
<sequence length="383" mass="42008">MTGEEEEPRKAGLDRLSISTPVMSPANIGGKRTLARRVLNVPSKRSKHDSPVIAPSAAAAASASEVDAAASSSSPWASLHEDLVRLVEWRVLAGDFVDYVRLRAACQHWRSSTACPRGRGVLDRRFHPGHWMLLPEGFRLYPGHTRLRGRVRFFNLRTGAFASVAVPIFKDHYAMDSVDGLLLLQRDHDMAVRLLHPFTGDVVELPSLATLLAQLRALFHPVEVALMKEKECLLCILRKVCAAISLSPDDDGVVTVMLALTNPMAPRVAFRYLRGPAVDSRKLGSTHVGKKGKPSSEPSSPTPSSSPPPPKLIAACPLDKIRPPVFLAECDSEILLVGRTGKTRKHILMYRLADIIQGRNKGQMYCPGSNPKWGGKSRWRFGG</sequence>
<dbReference type="PANTHER" id="PTHR33165">
    <property type="entry name" value="F-BOX DOMAIN CONTAINING PROTEIN-LIKE-RELATED"/>
    <property type="match status" value="1"/>
</dbReference>
<dbReference type="Pfam" id="PF03478">
    <property type="entry name" value="Beta-prop_KIB1-4"/>
    <property type="match status" value="1"/>
</dbReference>
<evidence type="ECO:0000259" key="2">
    <source>
        <dbReference type="Pfam" id="PF03478"/>
    </source>
</evidence>
<name>A0A368S0Y8_SETIT</name>
<proteinExistence type="predicted"/>
<dbReference type="OrthoDB" id="623334at2759"/>
<dbReference type="PANTHER" id="PTHR33165:SF53">
    <property type="entry name" value="OS04G0486300 PROTEIN"/>
    <property type="match status" value="1"/>
</dbReference>
<dbReference type="InterPro" id="IPR005174">
    <property type="entry name" value="KIB1-4_b-propeller"/>
</dbReference>
<organism evidence="3">
    <name type="scientific">Setaria italica</name>
    <name type="common">Foxtail millet</name>
    <name type="synonym">Panicum italicum</name>
    <dbReference type="NCBI Taxonomy" id="4555"/>
    <lineage>
        <taxon>Eukaryota</taxon>
        <taxon>Viridiplantae</taxon>
        <taxon>Streptophyta</taxon>
        <taxon>Embryophyta</taxon>
        <taxon>Tracheophyta</taxon>
        <taxon>Spermatophyta</taxon>
        <taxon>Magnoliopsida</taxon>
        <taxon>Liliopsida</taxon>
        <taxon>Poales</taxon>
        <taxon>Poaceae</taxon>
        <taxon>PACMAD clade</taxon>
        <taxon>Panicoideae</taxon>
        <taxon>Panicodae</taxon>
        <taxon>Paniceae</taxon>
        <taxon>Cenchrinae</taxon>
        <taxon>Setaria</taxon>
    </lineage>
</organism>
<feature type="compositionally biased region" description="Pro residues" evidence="1">
    <location>
        <begin position="300"/>
        <end position="311"/>
    </location>
</feature>
<accession>A0A368S0Y8</accession>
<evidence type="ECO:0000313" key="3">
    <source>
        <dbReference type="EMBL" id="RCV36102.1"/>
    </source>
</evidence>
<reference evidence="3" key="2">
    <citation type="submission" date="2015-07" db="EMBL/GenBank/DDBJ databases">
        <authorList>
            <person name="Noorani M."/>
        </authorList>
    </citation>
    <scope>NUCLEOTIDE SEQUENCE</scope>
    <source>
        <strain evidence="3">Yugu1</strain>
    </source>
</reference>
<gene>
    <name evidence="3" type="ORF">SETIT_7G293000v2</name>
</gene>
<dbReference type="AlphaFoldDB" id="A0A368S0Y8"/>
<dbReference type="EMBL" id="CM003534">
    <property type="protein sequence ID" value="RCV36102.1"/>
    <property type="molecule type" value="Genomic_DNA"/>
</dbReference>